<dbReference type="Gene3D" id="3.40.30.10">
    <property type="entry name" value="Glutaredoxin"/>
    <property type="match status" value="1"/>
</dbReference>
<dbReference type="SUPFAM" id="SSF52833">
    <property type="entry name" value="Thioredoxin-like"/>
    <property type="match status" value="1"/>
</dbReference>
<dbReference type="GO" id="GO:0045454">
    <property type="term" value="P:cell redox homeostasis"/>
    <property type="evidence" value="ECO:0007669"/>
    <property type="project" value="InterPro"/>
</dbReference>
<keyword evidence="6" id="KW-0963">Cytoplasm</keyword>
<evidence type="ECO:0000256" key="1">
    <source>
        <dbReference type="ARBA" id="ARBA00007787"/>
    </source>
</evidence>
<dbReference type="PROSITE" id="PS51354">
    <property type="entry name" value="GLUTAREDOXIN_2"/>
    <property type="match status" value="1"/>
</dbReference>
<proteinExistence type="inferred from homology"/>
<keyword evidence="2 6" id="KW-0813">Transport</keyword>
<dbReference type="InterPro" id="IPR014025">
    <property type="entry name" value="Glutaredoxin_subgr"/>
</dbReference>
<evidence type="ECO:0000259" key="7">
    <source>
        <dbReference type="Pfam" id="PF00462"/>
    </source>
</evidence>
<comment type="similarity">
    <text evidence="1 6">Belongs to the glutaredoxin family.</text>
</comment>
<dbReference type="PANTHER" id="PTHR45694:SF18">
    <property type="entry name" value="GLUTAREDOXIN-1-RELATED"/>
    <property type="match status" value="1"/>
</dbReference>
<evidence type="ECO:0000256" key="3">
    <source>
        <dbReference type="ARBA" id="ARBA00022982"/>
    </source>
</evidence>
<gene>
    <name evidence="8" type="ORF">AKJ31_06300</name>
</gene>
<accession>A0A0M0I2R2</accession>
<keyword evidence="5 6" id="KW-0676">Redox-active center</keyword>
<dbReference type="EMBL" id="LHPI01000003">
    <property type="protein sequence ID" value="KOO08611.1"/>
    <property type="molecule type" value="Genomic_DNA"/>
</dbReference>
<evidence type="ECO:0000313" key="9">
    <source>
        <dbReference type="Proteomes" id="UP000037530"/>
    </source>
</evidence>
<comment type="function">
    <text evidence="6">Has a glutathione-disulfide oxidoreductase activity in the presence of NADPH and glutathione reductase. Reduces low molecular weight disulfides and proteins.</text>
</comment>
<evidence type="ECO:0000313" key="8">
    <source>
        <dbReference type="EMBL" id="KOO08611.1"/>
    </source>
</evidence>
<organism evidence="8 9">
    <name type="scientific">Vibrio hepatarius</name>
    <dbReference type="NCBI Taxonomy" id="171383"/>
    <lineage>
        <taxon>Bacteria</taxon>
        <taxon>Pseudomonadati</taxon>
        <taxon>Pseudomonadota</taxon>
        <taxon>Gammaproteobacteria</taxon>
        <taxon>Vibrionales</taxon>
        <taxon>Vibrionaceae</taxon>
        <taxon>Vibrio</taxon>
        <taxon>Vibrio oreintalis group</taxon>
    </lineage>
</organism>
<feature type="domain" description="Glutaredoxin" evidence="7">
    <location>
        <begin position="4"/>
        <end position="63"/>
    </location>
</feature>
<dbReference type="Proteomes" id="UP000037530">
    <property type="component" value="Unassembled WGS sequence"/>
</dbReference>
<name>A0A0M0I2R2_9VIBR</name>
<dbReference type="OrthoDB" id="9814618at2"/>
<dbReference type="PANTHER" id="PTHR45694">
    <property type="entry name" value="GLUTAREDOXIN 2"/>
    <property type="match status" value="1"/>
</dbReference>
<comment type="caution">
    <text evidence="8">The sequence shown here is derived from an EMBL/GenBank/DDBJ whole genome shotgun (WGS) entry which is preliminary data.</text>
</comment>
<dbReference type="RefSeq" id="WP_053408255.1">
    <property type="nucleotide sequence ID" value="NZ_DAIPHI010000068.1"/>
</dbReference>
<keyword evidence="4" id="KW-1015">Disulfide bond</keyword>
<dbReference type="InterPro" id="IPR036249">
    <property type="entry name" value="Thioredoxin-like_sf"/>
</dbReference>
<dbReference type="InterPro" id="IPR002109">
    <property type="entry name" value="Glutaredoxin"/>
</dbReference>
<evidence type="ECO:0000256" key="5">
    <source>
        <dbReference type="ARBA" id="ARBA00023284"/>
    </source>
</evidence>
<dbReference type="InterPro" id="IPR011900">
    <property type="entry name" value="GRX_bact"/>
</dbReference>
<dbReference type="GO" id="GO:0015038">
    <property type="term" value="F:glutathione disulfide oxidoreductase activity"/>
    <property type="evidence" value="ECO:0007669"/>
    <property type="project" value="UniProtKB-UniRule"/>
</dbReference>
<evidence type="ECO:0000256" key="6">
    <source>
        <dbReference type="RuleBase" id="RU364065"/>
    </source>
</evidence>
<dbReference type="Pfam" id="PF00462">
    <property type="entry name" value="Glutaredoxin"/>
    <property type="match status" value="1"/>
</dbReference>
<keyword evidence="3 6" id="KW-0249">Electron transport</keyword>
<dbReference type="PRINTS" id="PR00160">
    <property type="entry name" value="GLUTAREDOXIN"/>
</dbReference>
<dbReference type="NCBIfam" id="TIGR02181">
    <property type="entry name" value="GRX_bact"/>
    <property type="match status" value="1"/>
</dbReference>
<dbReference type="STRING" id="171383.AKJ31_06300"/>
<dbReference type="InterPro" id="IPR011767">
    <property type="entry name" value="GLR_AS"/>
</dbReference>
<protein>
    <recommendedName>
        <fullName evidence="6">Glutaredoxin</fullName>
    </recommendedName>
</protein>
<dbReference type="GO" id="GO:0005737">
    <property type="term" value="C:cytoplasm"/>
    <property type="evidence" value="ECO:0007669"/>
    <property type="project" value="TreeGrafter"/>
</dbReference>
<evidence type="ECO:0000256" key="4">
    <source>
        <dbReference type="ARBA" id="ARBA00023157"/>
    </source>
</evidence>
<keyword evidence="9" id="KW-1185">Reference proteome</keyword>
<dbReference type="PATRIC" id="fig|171383.3.peg.1305"/>
<dbReference type="AlphaFoldDB" id="A0A0M0I2R2"/>
<reference evidence="9" key="1">
    <citation type="submission" date="2015-08" db="EMBL/GenBank/DDBJ databases">
        <title>Vibrio galatheae sp. nov., a novel member of the Vibrionaceae family isolated from the Solomon Islands.</title>
        <authorList>
            <person name="Giubergia S."/>
            <person name="Machado H."/>
            <person name="Mateiu R.V."/>
            <person name="Gram L."/>
        </authorList>
    </citation>
    <scope>NUCLEOTIDE SEQUENCE [LARGE SCALE GENOMIC DNA]</scope>
    <source>
        <strain evidence="9">DSM 19134</strain>
    </source>
</reference>
<sequence>MAKIEIYTKHYCPHCKAAKHTLKRLGLAYREIEVSDNPTRLNEMKNRSQRRTVPQIFVGNHHVGGNDDLVASIRSGDFEQILERQGVTHTAK</sequence>
<dbReference type="PROSITE" id="PS00195">
    <property type="entry name" value="GLUTAREDOXIN_1"/>
    <property type="match status" value="1"/>
</dbReference>
<dbReference type="CDD" id="cd03418">
    <property type="entry name" value="GRX_GRXb_1_3_like"/>
    <property type="match status" value="1"/>
</dbReference>
<evidence type="ECO:0000256" key="2">
    <source>
        <dbReference type="ARBA" id="ARBA00022448"/>
    </source>
</evidence>
<dbReference type="GO" id="GO:0034599">
    <property type="term" value="P:cellular response to oxidative stress"/>
    <property type="evidence" value="ECO:0007669"/>
    <property type="project" value="TreeGrafter"/>
</dbReference>